<dbReference type="Proteomes" id="UP000617426">
    <property type="component" value="Unassembled WGS sequence"/>
</dbReference>
<gene>
    <name evidence="2" type="ORF">HD592_000891</name>
</gene>
<dbReference type="AlphaFoldDB" id="A0A923IYG8"/>
<dbReference type="EMBL" id="JACHMK010000001">
    <property type="protein sequence ID" value="MBB6334326.1"/>
    <property type="molecule type" value="Genomic_DNA"/>
</dbReference>
<sequence>MRLAVIGDELVAGTGDSRGLGWVGRVLARSEFTDPPTLMPLPWPGETTRELSARWEGEAAARLAQGGPRGLIVGIGAADVTAGTSSARSRLNLANITDRATTLGIPCFVVGPPPLAGADSQATKELSRSCAEVCLRRGLPFVDLYAPLVTHDQWFEDMAASRARTESGVTLPGQSGYALMAWLVLHSGWYEWTGAAPRE</sequence>
<evidence type="ECO:0000259" key="1">
    <source>
        <dbReference type="Pfam" id="PF13472"/>
    </source>
</evidence>
<dbReference type="InterPro" id="IPR036514">
    <property type="entry name" value="SGNH_hydro_sf"/>
</dbReference>
<evidence type="ECO:0000313" key="2">
    <source>
        <dbReference type="EMBL" id="MBB6334326.1"/>
    </source>
</evidence>
<comment type="caution">
    <text evidence="2">The sequence shown here is derived from an EMBL/GenBank/DDBJ whole genome shotgun (WGS) entry which is preliminary data.</text>
</comment>
<name>A0A923IYG8_9ACTO</name>
<accession>A0A923IYG8</accession>
<dbReference type="Pfam" id="PF13472">
    <property type="entry name" value="Lipase_GDSL_2"/>
    <property type="match status" value="1"/>
</dbReference>
<dbReference type="Gene3D" id="3.40.50.1110">
    <property type="entry name" value="SGNH hydrolase"/>
    <property type="match status" value="1"/>
</dbReference>
<reference evidence="2" key="1">
    <citation type="submission" date="2020-08" db="EMBL/GenBank/DDBJ databases">
        <title>Sequencing the genomes of 1000 actinobacteria strains.</title>
        <authorList>
            <person name="Klenk H.-P."/>
        </authorList>
    </citation>
    <scope>NUCLEOTIDE SEQUENCE</scope>
    <source>
        <strain evidence="2">DSM 10695</strain>
    </source>
</reference>
<dbReference type="InterPro" id="IPR013830">
    <property type="entry name" value="SGNH_hydro"/>
</dbReference>
<dbReference type="SUPFAM" id="SSF52266">
    <property type="entry name" value="SGNH hydrolase"/>
    <property type="match status" value="1"/>
</dbReference>
<proteinExistence type="predicted"/>
<organism evidence="2 3">
    <name type="scientific">Schaalia hyovaginalis</name>
    <dbReference type="NCBI Taxonomy" id="29316"/>
    <lineage>
        <taxon>Bacteria</taxon>
        <taxon>Bacillati</taxon>
        <taxon>Actinomycetota</taxon>
        <taxon>Actinomycetes</taxon>
        <taxon>Actinomycetales</taxon>
        <taxon>Actinomycetaceae</taxon>
        <taxon>Schaalia</taxon>
    </lineage>
</organism>
<keyword evidence="3" id="KW-1185">Reference proteome</keyword>
<evidence type="ECO:0000313" key="3">
    <source>
        <dbReference type="Proteomes" id="UP000617426"/>
    </source>
</evidence>
<dbReference type="RefSeq" id="WP_184452228.1">
    <property type="nucleotide sequence ID" value="NZ_JACHMK010000001.1"/>
</dbReference>
<protein>
    <submittedName>
        <fullName evidence="2">Lysophospholipase L1-like esterase</fullName>
    </submittedName>
</protein>
<feature type="domain" description="SGNH hydrolase-type esterase" evidence="1">
    <location>
        <begin position="5"/>
        <end position="162"/>
    </location>
</feature>